<accession>H1Q4Y0</accession>
<dbReference type="SUPFAM" id="SSF52833">
    <property type="entry name" value="Thioredoxin-like"/>
    <property type="match status" value="1"/>
</dbReference>
<dbReference type="STRING" id="883158.HMPREF9140_01968"/>
<dbReference type="Pfam" id="PF00578">
    <property type="entry name" value="AhpC-TSA"/>
    <property type="match status" value="1"/>
</dbReference>
<dbReference type="HOGENOM" id="CLU_042529_1_0_10"/>
<dbReference type="PANTHER" id="PTHR42852">
    <property type="entry name" value="THIOL:DISULFIDE INTERCHANGE PROTEIN DSBE"/>
    <property type="match status" value="1"/>
</dbReference>
<organism evidence="3 4">
    <name type="scientific">Prevotella micans F0438</name>
    <dbReference type="NCBI Taxonomy" id="883158"/>
    <lineage>
        <taxon>Bacteria</taxon>
        <taxon>Pseudomonadati</taxon>
        <taxon>Bacteroidota</taxon>
        <taxon>Bacteroidia</taxon>
        <taxon>Bacteroidales</taxon>
        <taxon>Prevotellaceae</taxon>
        <taxon>Prevotella</taxon>
    </lineage>
</organism>
<dbReference type="Pfam" id="PF14289">
    <property type="entry name" value="DUF4369"/>
    <property type="match status" value="1"/>
</dbReference>
<proteinExistence type="predicted"/>
<dbReference type="InterPro" id="IPR036249">
    <property type="entry name" value="Thioredoxin-like_sf"/>
</dbReference>
<evidence type="ECO:0000259" key="2">
    <source>
        <dbReference type="Pfam" id="PF14289"/>
    </source>
</evidence>
<protein>
    <recommendedName>
        <fullName evidence="5">Thioredoxin domain-containing protein</fullName>
    </recommendedName>
</protein>
<feature type="domain" description="DUF4369" evidence="2">
    <location>
        <begin position="24"/>
        <end position="115"/>
    </location>
</feature>
<dbReference type="PANTHER" id="PTHR42852:SF13">
    <property type="entry name" value="PROTEIN DIPZ"/>
    <property type="match status" value="1"/>
</dbReference>
<evidence type="ECO:0008006" key="5">
    <source>
        <dbReference type="Google" id="ProtNLM"/>
    </source>
</evidence>
<reference evidence="3 4" key="1">
    <citation type="submission" date="2011-12" db="EMBL/GenBank/DDBJ databases">
        <title>The Genome Sequence of Prevotella micans F0438.</title>
        <authorList>
            <consortium name="The Broad Institute Genome Sequencing Platform"/>
            <person name="Earl A."/>
            <person name="Ward D."/>
            <person name="Feldgarden M."/>
            <person name="Gevers D."/>
            <person name="Izard J."/>
            <person name="Baranova O.V."/>
            <person name="Blanton J.M."/>
            <person name="Wade W.G."/>
            <person name="Dewhirst F.E."/>
            <person name="Young S.K."/>
            <person name="Zeng Q."/>
            <person name="Gargeya S."/>
            <person name="Fitzgerald M."/>
            <person name="Haas B."/>
            <person name="Abouelleil A."/>
            <person name="Alvarado L."/>
            <person name="Arachchi H.M."/>
            <person name="Berlin A."/>
            <person name="Chapman S.B."/>
            <person name="Gearin G."/>
            <person name="Goldberg J."/>
            <person name="Griggs A."/>
            <person name="Gujja S."/>
            <person name="Hansen M."/>
            <person name="Heiman D."/>
            <person name="Howarth C."/>
            <person name="Larimer J."/>
            <person name="Lui A."/>
            <person name="MacDonald P.J.P."/>
            <person name="McCowen C."/>
            <person name="Montmayeur A."/>
            <person name="Murphy C."/>
            <person name="Neiman D."/>
            <person name="Pearson M."/>
            <person name="Priest M."/>
            <person name="Roberts A."/>
            <person name="Saif S."/>
            <person name="Shea T."/>
            <person name="Sisk P."/>
            <person name="Stolte C."/>
            <person name="Sykes S."/>
            <person name="Wortman J."/>
            <person name="Nusbaum C."/>
            <person name="Birren B."/>
        </authorList>
    </citation>
    <scope>NUCLEOTIDE SEQUENCE [LARGE SCALE GENOMIC DNA]</scope>
    <source>
        <strain evidence="3 4">F0438</strain>
    </source>
</reference>
<dbReference type="eggNOG" id="COG0526">
    <property type="taxonomic scope" value="Bacteria"/>
</dbReference>
<dbReference type="Gene3D" id="3.40.30.10">
    <property type="entry name" value="Glutaredoxin"/>
    <property type="match status" value="1"/>
</dbReference>
<dbReference type="PATRIC" id="fig|883158.3.peg.1971"/>
<gene>
    <name evidence="3" type="ORF">HMPREF9140_01968</name>
</gene>
<comment type="caution">
    <text evidence="3">The sequence shown here is derived from an EMBL/GenBank/DDBJ whole genome shotgun (WGS) entry which is preliminary data.</text>
</comment>
<evidence type="ECO:0000313" key="4">
    <source>
        <dbReference type="Proteomes" id="UP000016023"/>
    </source>
</evidence>
<dbReference type="GO" id="GO:0016209">
    <property type="term" value="F:antioxidant activity"/>
    <property type="evidence" value="ECO:0007669"/>
    <property type="project" value="InterPro"/>
</dbReference>
<dbReference type="InterPro" id="IPR000866">
    <property type="entry name" value="AhpC/TSA"/>
</dbReference>
<sequence>MKRILPLIFFSLLFFSCRNSNGFFKMEGRLLHMNQGELYLYSPDGVIEGLDTIKVEAGRFAFQIPCEKEGTLVVVFPNFSTQPIFTEPGEEVNVKADASHLREIEVKGTEANELMSDFRKQVASVSPPEERKFAEQFVKDHPESIVSRYIVNRYFILNSTPDYKLALNLIKEMQTAQPDNWELERMKRQLRTMKNATVGLNLPQFTVKTLGGKTITGNELRRNHMVIINVWASWDYNSLEMQRTLNEAARKGYATVLGISIDASPKDVRRLLKADDIIFENVCDGQMLDGKLLQTLGLTTMPDNIVVKNGKITERRVTANTIRQRINNL</sequence>
<dbReference type="CDD" id="cd02966">
    <property type="entry name" value="TlpA_like_family"/>
    <property type="match status" value="1"/>
</dbReference>
<feature type="domain" description="Alkyl hydroperoxide reductase subunit C/ Thiol specific antioxidant" evidence="1">
    <location>
        <begin position="198"/>
        <end position="313"/>
    </location>
</feature>
<dbReference type="AlphaFoldDB" id="H1Q4Y0"/>
<dbReference type="EMBL" id="AGWK01000057">
    <property type="protein sequence ID" value="EHO66097.1"/>
    <property type="molecule type" value="Genomic_DNA"/>
</dbReference>
<name>H1Q4Y0_9BACT</name>
<dbReference type="InterPro" id="IPR050553">
    <property type="entry name" value="Thioredoxin_ResA/DsbE_sf"/>
</dbReference>
<keyword evidence="4" id="KW-1185">Reference proteome</keyword>
<dbReference type="PROSITE" id="PS51257">
    <property type="entry name" value="PROKAR_LIPOPROTEIN"/>
    <property type="match status" value="1"/>
</dbReference>
<dbReference type="GO" id="GO:0016491">
    <property type="term" value="F:oxidoreductase activity"/>
    <property type="evidence" value="ECO:0007669"/>
    <property type="project" value="InterPro"/>
</dbReference>
<evidence type="ECO:0000259" key="1">
    <source>
        <dbReference type="Pfam" id="PF00578"/>
    </source>
</evidence>
<dbReference type="Proteomes" id="UP000016023">
    <property type="component" value="Unassembled WGS sequence"/>
</dbReference>
<dbReference type="InterPro" id="IPR025380">
    <property type="entry name" value="DUF4369"/>
</dbReference>
<evidence type="ECO:0000313" key="3">
    <source>
        <dbReference type="EMBL" id="EHO66097.1"/>
    </source>
</evidence>
<dbReference type="RefSeq" id="WP_006953626.1">
    <property type="nucleotide sequence ID" value="NZ_JH594523.1"/>
</dbReference>